<reference evidence="2" key="1">
    <citation type="journal article" date="2019" name="Int. J. Syst. Evol. Microbiol.">
        <title>The Global Catalogue of Microorganisms (GCM) 10K type strain sequencing project: providing services to taxonomists for standard genome sequencing and annotation.</title>
        <authorList>
            <consortium name="The Broad Institute Genomics Platform"/>
            <consortium name="The Broad Institute Genome Sequencing Center for Infectious Disease"/>
            <person name="Wu L."/>
            <person name="Ma J."/>
        </authorList>
    </citation>
    <scope>NUCLEOTIDE SEQUENCE [LARGE SCALE GENOMIC DNA]</scope>
    <source>
        <strain evidence="2">KCTC 23314</strain>
    </source>
</reference>
<dbReference type="EMBL" id="BMYK01000009">
    <property type="protein sequence ID" value="GHC87045.1"/>
    <property type="molecule type" value="Genomic_DNA"/>
</dbReference>
<comment type="caution">
    <text evidence="1">The sequence shown here is derived from an EMBL/GenBank/DDBJ whole genome shotgun (WGS) entry which is preliminary data.</text>
</comment>
<name>A0ABQ3G3K8_9BURK</name>
<evidence type="ECO:0008006" key="3">
    <source>
        <dbReference type="Google" id="ProtNLM"/>
    </source>
</evidence>
<protein>
    <recommendedName>
        <fullName evidence="3">Flagellar hook-length control protein FliK</fullName>
    </recommendedName>
</protein>
<accession>A0ABQ3G3K8</accession>
<keyword evidence="2" id="KW-1185">Reference proteome</keyword>
<evidence type="ECO:0000313" key="2">
    <source>
        <dbReference type="Proteomes" id="UP000626210"/>
    </source>
</evidence>
<proteinExistence type="predicted"/>
<organism evidence="1 2">
    <name type="scientific">Pseudorhodoferax aquiterrae</name>
    <dbReference type="NCBI Taxonomy" id="747304"/>
    <lineage>
        <taxon>Bacteria</taxon>
        <taxon>Pseudomonadati</taxon>
        <taxon>Pseudomonadota</taxon>
        <taxon>Betaproteobacteria</taxon>
        <taxon>Burkholderiales</taxon>
        <taxon>Comamonadaceae</taxon>
    </lineage>
</organism>
<dbReference type="Proteomes" id="UP000626210">
    <property type="component" value="Unassembled WGS sequence"/>
</dbReference>
<dbReference type="RefSeq" id="WP_189688052.1">
    <property type="nucleotide sequence ID" value="NZ_BMYK01000009.1"/>
</dbReference>
<evidence type="ECO:0000313" key="1">
    <source>
        <dbReference type="EMBL" id="GHC87045.1"/>
    </source>
</evidence>
<sequence length="319" mass="33289">MSLEPVSAASRAAVVRAAVSGPQERAPPDPALTLRLVLGSGAAGEKLARGEHGQVYRLGGGDGLPQWREGQTMLVQVLRAGPPLEVRVLGVLAPDGSAAAGLHEGWDAEPPALRPDQAAILRLSAAANDTMALAAHWRQRTLAALQQAATLAPAHSSVSGADMPATPNAGEAALLLRVLPWHGWPLTLWLEQRRWTGGPNRRARRRAATRLCLSVALAPLGQVGLVLDVLDVQVGLTLTVADAASVAPLRAQVGAIAARMARAGLRLMRCHVRHDPGFTVPAAATTLPAIGSHELPLALFRAGTEALEALRRHVGRGAP</sequence>
<gene>
    <name evidence="1" type="ORF">GCM10007320_33250</name>
</gene>